<keyword evidence="2" id="KW-1185">Reference proteome</keyword>
<evidence type="ECO:0000313" key="2">
    <source>
        <dbReference type="Proteomes" id="UP001055879"/>
    </source>
</evidence>
<accession>A0ACB8XE72</accession>
<sequence>MVEGRLPTGKQADGESQPLIQQQQMVPLQDSYVRSRAETLHNVESTIHEFGQHFHTIGNHGFPTRRACN</sequence>
<evidence type="ECO:0000313" key="1">
    <source>
        <dbReference type="EMBL" id="KAI3665293.1"/>
    </source>
</evidence>
<proteinExistence type="predicted"/>
<gene>
    <name evidence="1" type="ORF">L6452_43917</name>
</gene>
<protein>
    <submittedName>
        <fullName evidence="1">Uncharacterized protein</fullName>
    </submittedName>
</protein>
<dbReference type="EMBL" id="CM042064">
    <property type="protein sequence ID" value="KAI3665293.1"/>
    <property type="molecule type" value="Genomic_DNA"/>
</dbReference>
<reference evidence="1 2" key="2">
    <citation type="journal article" date="2022" name="Mol. Ecol. Resour.">
        <title>The genomes of chicory, endive, great burdock and yacon provide insights into Asteraceae paleo-polyploidization history and plant inulin production.</title>
        <authorList>
            <person name="Fan W."/>
            <person name="Wang S."/>
            <person name="Wang H."/>
            <person name="Wang A."/>
            <person name="Jiang F."/>
            <person name="Liu H."/>
            <person name="Zhao H."/>
            <person name="Xu D."/>
            <person name="Zhang Y."/>
        </authorList>
    </citation>
    <scope>NUCLEOTIDE SEQUENCE [LARGE SCALE GENOMIC DNA]</scope>
    <source>
        <strain evidence="2">cv. Niubang</strain>
    </source>
</reference>
<dbReference type="Proteomes" id="UP001055879">
    <property type="component" value="Linkage Group LG18"/>
</dbReference>
<reference evidence="2" key="1">
    <citation type="journal article" date="2022" name="Mol. Ecol. Resour.">
        <title>The genomes of chicory, endive, great burdock and yacon provide insights into Asteraceae palaeo-polyploidization history and plant inulin production.</title>
        <authorList>
            <person name="Fan W."/>
            <person name="Wang S."/>
            <person name="Wang H."/>
            <person name="Wang A."/>
            <person name="Jiang F."/>
            <person name="Liu H."/>
            <person name="Zhao H."/>
            <person name="Xu D."/>
            <person name="Zhang Y."/>
        </authorList>
    </citation>
    <scope>NUCLEOTIDE SEQUENCE [LARGE SCALE GENOMIC DNA]</scope>
    <source>
        <strain evidence="2">cv. Niubang</strain>
    </source>
</reference>
<name>A0ACB8XE72_ARCLA</name>
<comment type="caution">
    <text evidence="1">The sequence shown here is derived from an EMBL/GenBank/DDBJ whole genome shotgun (WGS) entry which is preliminary data.</text>
</comment>
<organism evidence="1 2">
    <name type="scientific">Arctium lappa</name>
    <name type="common">Greater burdock</name>
    <name type="synonym">Lappa major</name>
    <dbReference type="NCBI Taxonomy" id="4217"/>
    <lineage>
        <taxon>Eukaryota</taxon>
        <taxon>Viridiplantae</taxon>
        <taxon>Streptophyta</taxon>
        <taxon>Embryophyta</taxon>
        <taxon>Tracheophyta</taxon>
        <taxon>Spermatophyta</taxon>
        <taxon>Magnoliopsida</taxon>
        <taxon>eudicotyledons</taxon>
        <taxon>Gunneridae</taxon>
        <taxon>Pentapetalae</taxon>
        <taxon>asterids</taxon>
        <taxon>campanulids</taxon>
        <taxon>Asterales</taxon>
        <taxon>Asteraceae</taxon>
        <taxon>Carduoideae</taxon>
        <taxon>Cardueae</taxon>
        <taxon>Arctiinae</taxon>
        <taxon>Arctium</taxon>
    </lineage>
</organism>